<dbReference type="Pfam" id="PF02203">
    <property type="entry name" value="TarH"/>
    <property type="match status" value="1"/>
</dbReference>
<keyword evidence="6 13" id="KW-0812">Transmembrane</keyword>
<dbReference type="EMBL" id="JAQSIP010000009">
    <property type="protein sequence ID" value="MDD0840387.1"/>
    <property type="molecule type" value="Genomic_DNA"/>
</dbReference>
<evidence type="ECO:0000256" key="10">
    <source>
        <dbReference type="ARBA" id="ARBA00029447"/>
    </source>
</evidence>
<dbReference type="PROSITE" id="PS50885">
    <property type="entry name" value="HAMP"/>
    <property type="match status" value="1"/>
</dbReference>
<dbReference type="InterPro" id="IPR004090">
    <property type="entry name" value="Chemotax_Me-accpt_rcpt"/>
</dbReference>
<organism evidence="16 17">
    <name type="scientific">Curvibacter cyanobacteriorum</name>
    <dbReference type="NCBI Taxonomy" id="3026422"/>
    <lineage>
        <taxon>Bacteria</taxon>
        <taxon>Pseudomonadati</taxon>
        <taxon>Pseudomonadota</taxon>
        <taxon>Betaproteobacteria</taxon>
        <taxon>Burkholderiales</taxon>
        <taxon>Comamonadaceae</taxon>
        <taxon>Curvibacter</taxon>
    </lineage>
</organism>
<evidence type="ECO:0000259" key="15">
    <source>
        <dbReference type="PROSITE" id="PS50885"/>
    </source>
</evidence>
<dbReference type="InterPro" id="IPR051310">
    <property type="entry name" value="MCP_chemotaxis"/>
</dbReference>
<dbReference type="SMART" id="SM00304">
    <property type="entry name" value="HAMP"/>
    <property type="match status" value="1"/>
</dbReference>
<feature type="domain" description="Methyl-accepting transducer" evidence="14">
    <location>
        <begin position="268"/>
        <end position="497"/>
    </location>
</feature>
<keyword evidence="17" id="KW-1185">Reference proteome</keyword>
<dbReference type="SUPFAM" id="SSF58104">
    <property type="entry name" value="Methyl-accepting chemotaxis protein (MCP) signaling domain"/>
    <property type="match status" value="1"/>
</dbReference>
<protein>
    <submittedName>
        <fullName evidence="16">Methyl-accepting chemotaxis protein</fullName>
    </submittedName>
</protein>
<keyword evidence="9 11" id="KW-0807">Transducer</keyword>
<evidence type="ECO:0000256" key="3">
    <source>
        <dbReference type="ARBA" id="ARBA00022481"/>
    </source>
</evidence>
<dbReference type="InterPro" id="IPR004089">
    <property type="entry name" value="MCPsignal_dom"/>
</dbReference>
<dbReference type="Pfam" id="PF00015">
    <property type="entry name" value="MCPsignal"/>
    <property type="match status" value="1"/>
</dbReference>
<keyword evidence="7 13" id="KW-1133">Transmembrane helix</keyword>
<evidence type="ECO:0000256" key="11">
    <source>
        <dbReference type="PROSITE-ProRule" id="PRU00284"/>
    </source>
</evidence>
<keyword evidence="8 13" id="KW-0472">Membrane</keyword>
<proteinExistence type="inferred from homology"/>
<accession>A0ABT5N257</accession>
<dbReference type="PANTHER" id="PTHR43531">
    <property type="entry name" value="PROTEIN ICFG"/>
    <property type="match status" value="1"/>
</dbReference>
<keyword evidence="3" id="KW-0488">Methylation</keyword>
<dbReference type="CDD" id="cd11386">
    <property type="entry name" value="MCP_signal"/>
    <property type="match status" value="1"/>
</dbReference>
<evidence type="ECO:0000256" key="7">
    <source>
        <dbReference type="ARBA" id="ARBA00022989"/>
    </source>
</evidence>
<dbReference type="CDD" id="cd06225">
    <property type="entry name" value="HAMP"/>
    <property type="match status" value="1"/>
</dbReference>
<dbReference type="InterPro" id="IPR003122">
    <property type="entry name" value="Tar_rcpt_lig-bd"/>
</dbReference>
<dbReference type="PANTHER" id="PTHR43531:SF14">
    <property type="entry name" value="METHYL-ACCEPTING CHEMOTAXIS PROTEIN I-RELATED"/>
    <property type="match status" value="1"/>
</dbReference>
<feature type="transmembrane region" description="Helical" evidence="13">
    <location>
        <begin position="190"/>
        <end position="210"/>
    </location>
</feature>
<evidence type="ECO:0000256" key="6">
    <source>
        <dbReference type="ARBA" id="ARBA00022692"/>
    </source>
</evidence>
<dbReference type="RefSeq" id="WP_273953177.1">
    <property type="nucleotide sequence ID" value="NZ_JAQSIP010000009.1"/>
</dbReference>
<evidence type="ECO:0000256" key="1">
    <source>
        <dbReference type="ARBA" id="ARBA00004429"/>
    </source>
</evidence>
<sequence length="594" mass="62449">MNQFKISTRVMALLALMSLLLSAVGGLGLYGMSQTNAALQTVFVDRVEPLAALADVQRLLLRHRLAVANAVAFNDPSHTRRYVDEIEANEQRITRVWSAYMATYLTPEEVKLARDFEVARAQFVNDGLRPAVAAMQRNDLEQTRRLALDKIHPLWDPVRDSMNGLQQLQVAVARQEFQQGQGRFEVIRRLALASIIGGILLGAFVGLSLVRGLRRSLAQAIAVTEAVAQGDLSRRIEVHGRDEVAQLLTALSTMQASLIQVVTTVRHGADGVSTASTEIATGNADLSARTESQASALQETAASMEQLGSAVKHNADNAAQANQLAFSASQVASQGGEVVSQVVNTMRDIHQSSQRIADIIGVIDGIAFQTNILALNAAVEAARAGEQGRGFAVVAGEVRSLASRSAAAAKEIKTLITTSVDRVGQGTELVDRAGHTMDEVVAAIARVRDMVGEITAATGEQSAGVAQVGEAVAQIDHTTQQNAALVEQMAAAAASLNSQARELVQAVSVFRLQPGQEGAAPAHPQAAARAASARPAQPPLAHRPLAKAASPAAAPAAAPALTQSAPVAPAASAASPGRNASPPTQGRDDDWETF</sequence>
<comment type="caution">
    <text evidence="16">The sequence shown here is derived from an EMBL/GenBank/DDBJ whole genome shotgun (WGS) entry which is preliminary data.</text>
</comment>
<feature type="domain" description="HAMP" evidence="15">
    <location>
        <begin position="211"/>
        <end position="263"/>
    </location>
</feature>
<gene>
    <name evidence="16" type="ORF">PSQ40_17515</name>
</gene>
<evidence type="ECO:0000256" key="8">
    <source>
        <dbReference type="ARBA" id="ARBA00023136"/>
    </source>
</evidence>
<evidence type="ECO:0000313" key="16">
    <source>
        <dbReference type="EMBL" id="MDD0840387.1"/>
    </source>
</evidence>
<name>A0ABT5N257_9BURK</name>
<feature type="region of interest" description="Disordered" evidence="12">
    <location>
        <begin position="516"/>
        <end position="594"/>
    </location>
</feature>
<keyword evidence="4" id="KW-0145">Chemotaxis</keyword>
<evidence type="ECO:0000256" key="12">
    <source>
        <dbReference type="SAM" id="MobiDB-lite"/>
    </source>
</evidence>
<dbReference type="SMART" id="SM00283">
    <property type="entry name" value="MA"/>
    <property type="match status" value="1"/>
</dbReference>
<evidence type="ECO:0000259" key="14">
    <source>
        <dbReference type="PROSITE" id="PS50111"/>
    </source>
</evidence>
<dbReference type="Pfam" id="PF00672">
    <property type="entry name" value="HAMP"/>
    <property type="match status" value="1"/>
</dbReference>
<dbReference type="InterPro" id="IPR003660">
    <property type="entry name" value="HAMP_dom"/>
</dbReference>
<keyword evidence="5" id="KW-0997">Cell inner membrane</keyword>
<evidence type="ECO:0000256" key="5">
    <source>
        <dbReference type="ARBA" id="ARBA00022519"/>
    </source>
</evidence>
<feature type="compositionally biased region" description="Low complexity" evidence="12">
    <location>
        <begin position="519"/>
        <end position="583"/>
    </location>
</feature>
<evidence type="ECO:0000256" key="13">
    <source>
        <dbReference type="SAM" id="Phobius"/>
    </source>
</evidence>
<dbReference type="PROSITE" id="PS50111">
    <property type="entry name" value="CHEMOTAXIS_TRANSDUC_2"/>
    <property type="match status" value="1"/>
</dbReference>
<evidence type="ECO:0000313" key="17">
    <source>
        <dbReference type="Proteomes" id="UP001528673"/>
    </source>
</evidence>
<dbReference type="PRINTS" id="PR00260">
    <property type="entry name" value="CHEMTRNSDUCR"/>
</dbReference>
<keyword evidence="2" id="KW-1003">Cell membrane</keyword>
<comment type="similarity">
    <text evidence="10">Belongs to the methyl-accepting chemotaxis (MCP) protein family.</text>
</comment>
<evidence type="ECO:0000256" key="4">
    <source>
        <dbReference type="ARBA" id="ARBA00022500"/>
    </source>
</evidence>
<dbReference type="Gene3D" id="1.10.287.950">
    <property type="entry name" value="Methyl-accepting chemotaxis protein"/>
    <property type="match status" value="1"/>
</dbReference>
<dbReference type="Proteomes" id="UP001528673">
    <property type="component" value="Unassembled WGS sequence"/>
</dbReference>
<comment type="subcellular location">
    <subcellularLocation>
        <location evidence="1">Cell inner membrane</location>
        <topology evidence="1">Multi-pass membrane protein</topology>
    </subcellularLocation>
</comment>
<evidence type="ECO:0000256" key="2">
    <source>
        <dbReference type="ARBA" id="ARBA00022475"/>
    </source>
</evidence>
<reference evidence="16 17" key="1">
    <citation type="submission" date="2023-02" db="EMBL/GenBank/DDBJ databases">
        <title>Bacterial whole genomic sequence of Curvibacter sp. HBC61.</title>
        <authorList>
            <person name="Le V."/>
            <person name="Ko S.-R."/>
            <person name="Ahn C.-Y."/>
            <person name="Oh H.-M."/>
        </authorList>
    </citation>
    <scope>NUCLEOTIDE SEQUENCE [LARGE SCALE GENOMIC DNA]</scope>
    <source>
        <strain evidence="16 17">HBC61</strain>
    </source>
</reference>
<evidence type="ECO:0000256" key="9">
    <source>
        <dbReference type="ARBA" id="ARBA00023224"/>
    </source>
</evidence>